<feature type="signal peptide" evidence="6">
    <location>
        <begin position="1"/>
        <end position="18"/>
    </location>
</feature>
<keyword evidence="4" id="KW-0408">Iron</keyword>
<keyword evidence="4" id="KW-0406">Ion transport</keyword>
<evidence type="ECO:0000256" key="6">
    <source>
        <dbReference type="SAM" id="SignalP"/>
    </source>
</evidence>
<proteinExistence type="inferred from homology"/>
<dbReference type="Pfam" id="PF01497">
    <property type="entry name" value="Peripla_BP_2"/>
    <property type="match status" value="1"/>
</dbReference>
<keyword evidence="4" id="KW-0410">Iron transport</keyword>
<dbReference type="Gene3D" id="3.40.50.1980">
    <property type="entry name" value="Nitrogenase molybdenum iron protein domain"/>
    <property type="match status" value="2"/>
</dbReference>
<dbReference type="CDD" id="cd01146">
    <property type="entry name" value="FhuD"/>
    <property type="match status" value="1"/>
</dbReference>
<dbReference type="SUPFAM" id="SSF53807">
    <property type="entry name" value="Helical backbone' metal receptor"/>
    <property type="match status" value="1"/>
</dbReference>
<dbReference type="AlphaFoldDB" id="A0A5C5GGI3"/>
<evidence type="ECO:0000256" key="2">
    <source>
        <dbReference type="ARBA" id="ARBA00008814"/>
    </source>
</evidence>
<comment type="similarity">
    <text evidence="2">Belongs to the bacterial solute-binding protein 8 family.</text>
</comment>
<keyword evidence="3" id="KW-0813">Transport</keyword>
<sequence>MRALVTALIALAAGPALAQDFPLTIEHKFGQSVIEAAPERVATVDYNGADNLLALGLQPVVVRDWFGDQPRAVWPWADALLDETPEILSGELNFEQIAAAEPDLITAVWSGITPEDYERLSQIAPVVAVPEGTADYALGWKDQALIVGRAVGRADEAEAQVVAIEDRIAAMRDAHPEWAGKTTTLATYWDGQPGIYLRDDSRVLLLSELGFANNPVVEELSDDMNFYADVSEERIEAFDSDLLLWFADAYLDEMQDIAFRPALDAVQEGRELFLGRQMTSAFSHTSLLSLPYLFDTLEPRLEAAFDGGIPEADRITE</sequence>
<organism evidence="8 9">
    <name type="scientific">Pelagovum pacificum</name>
    <dbReference type="NCBI Taxonomy" id="2588711"/>
    <lineage>
        <taxon>Bacteria</taxon>
        <taxon>Pseudomonadati</taxon>
        <taxon>Pseudomonadota</taxon>
        <taxon>Alphaproteobacteria</taxon>
        <taxon>Rhodobacterales</taxon>
        <taxon>Paracoccaceae</taxon>
        <taxon>Pelagovum</taxon>
    </lineage>
</organism>
<keyword evidence="9" id="KW-1185">Reference proteome</keyword>
<dbReference type="OrthoDB" id="1846031at2"/>
<dbReference type="PANTHER" id="PTHR30532">
    <property type="entry name" value="IRON III DICITRATE-BINDING PERIPLASMIC PROTEIN"/>
    <property type="match status" value="1"/>
</dbReference>
<dbReference type="InterPro" id="IPR002491">
    <property type="entry name" value="ABC_transptr_periplasmic_BD"/>
</dbReference>
<reference evidence="8 9" key="1">
    <citation type="submission" date="2019-06" db="EMBL/GenBank/DDBJ databases">
        <title>Genome of new Rhodobacteraceae sp. SM1903.</title>
        <authorList>
            <person name="Ren X."/>
        </authorList>
    </citation>
    <scope>NUCLEOTIDE SEQUENCE [LARGE SCALE GENOMIC DNA]</scope>
    <source>
        <strain evidence="8 9">SM1903</strain>
    </source>
</reference>
<evidence type="ECO:0000256" key="1">
    <source>
        <dbReference type="ARBA" id="ARBA00004196"/>
    </source>
</evidence>
<dbReference type="PANTHER" id="PTHR30532:SF24">
    <property type="entry name" value="FERRIC ENTEROBACTIN-BINDING PERIPLASMIC PROTEIN FEPB"/>
    <property type="match status" value="1"/>
</dbReference>
<gene>
    <name evidence="8" type="ORF">FHY64_05025</name>
</gene>
<dbReference type="PROSITE" id="PS50983">
    <property type="entry name" value="FE_B12_PBP"/>
    <property type="match status" value="1"/>
</dbReference>
<evidence type="ECO:0000256" key="4">
    <source>
        <dbReference type="ARBA" id="ARBA00022496"/>
    </source>
</evidence>
<dbReference type="RefSeq" id="WP_140193326.1">
    <property type="nucleotide sequence ID" value="NZ_CP065915.1"/>
</dbReference>
<accession>A0A5C5GGI3</accession>
<evidence type="ECO:0000256" key="5">
    <source>
        <dbReference type="ARBA" id="ARBA00022729"/>
    </source>
</evidence>
<evidence type="ECO:0000313" key="8">
    <source>
        <dbReference type="EMBL" id="TNY32646.1"/>
    </source>
</evidence>
<comment type="subcellular location">
    <subcellularLocation>
        <location evidence="1">Cell envelope</location>
    </subcellularLocation>
</comment>
<dbReference type="GO" id="GO:0030288">
    <property type="term" value="C:outer membrane-bounded periplasmic space"/>
    <property type="evidence" value="ECO:0007669"/>
    <property type="project" value="TreeGrafter"/>
</dbReference>
<dbReference type="Proteomes" id="UP000314011">
    <property type="component" value="Unassembled WGS sequence"/>
</dbReference>
<dbReference type="InterPro" id="IPR051313">
    <property type="entry name" value="Bact_iron-sidero_bind"/>
</dbReference>
<dbReference type="EMBL" id="VFFF01000001">
    <property type="protein sequence ID" value="TNY32646.1"/>
    <property type="molecule type" value="Genomic_DNA"/>
</dbReference>
<feature type="domain" description="Fe/B12 periplasmic-binding" evidence="7">
    <location>
        <begin position="40"/>
        <end position="305"/>
    </location>
</feature>
<keyword evidence="5 6" id="KW-0732">Signal</keyword>
<comment type="caution">
    <text evidence="8">The sequence shown here is derived from an EMBL/GenBank/DDBJ whole genome shotgun (WGS) entry which is preliminary data.</text>
</comment>
<name>A0A5C5GGI3_9RHOB</name>
<evidence type="ECO:0000313" key="9">
    <source>
        <dbReference type="Proteomes" id="UP000314011"/>
    </source>
</evidence>
<evidence type="ECO:0000256" key="3">
    <source>
        <dbReference type="ARBA" id="ARBA00022448"/>
    </source>
</evidence>
<feature type="chain" id="PRO_5023030081" evidence="6">
    <location>
        <begin position="19"/>
        <end position="317"/>
    </location>
</feature>
<dbReference type="GO" id="GO:1901678">
    <property type="term" value="P:iron coordination entity transport"/>
    <property type="evidence" value="ECO:0007669"/>
    <property type="project" value="UniProtKB-ARBA"/>
</dbReference>
<protein>
    <submittedName>
        <fullName evidence="8">Iron-siderophore ABC transporter substrate-binding protein</fullName>
    </submittedName>
</protein>
<evidence type="ECO:0000259" key="7">
    <source>
        <dbReference type="PROSITE" id="PS50983"/>
    </source>
</evidence>